<comment type="caution">
    <text evidence="1">The sequence shown here is derived from an EMBL/GenBank/DDBJ whole genome shotgun (WGS) entry which is preliminary data.</text>
</comment>
<reference evidence="1" key="1">
    <citation type="submission" date="2021-03" db="EMBL/GenBank/DDBJ databases">
        <authorList>
            <consortium name="DOE Joint Genome Institute"/>
            <person name="Ahrendt S."/>
            <person name="Looney B.P."/>
            <person name="Miyauchi S."/>
            <person name="Morin E."/>
            <person name="Drula E."/>
            <person name="Courty P.E."/>
            <person name="Chicoki N."/>
            <person name="Fauchery L."/>
            <person name="Kohler A."/>
            <person name="Kuo A."/>
            <person name="Labutti K."/>
            <person name="Pangilinan J."/>
            <person name="Lipzen A."/>
            <person name="Riley R."/>
            <person name="Andreopoulos W."/>
            <person name="He G."/>
            <person name="Johnson J."/>
            <person name="Barry K.W."/>
            <person name="Grigoriev I.V."/>
            <person name="Nagy L."/>
            <person name="Hibbett D."/>
            <person name="Henrissat B."/>
            <person name="Matheny P.B."/>
            <person name="Labbe J."/>
            <person name="Martin F."/>
        </authorList>
    </citation>
    <scope>NUCLEOTIDE SEQUENCE</scope>
    <source>
        <strain evidence="1">HHB10654</strain>
    </source>
</reference>
<dbReference type="EMBL" id="MU277198">
    <property type="protein sequence ID" value="KAI0064715.1"/>
    <property type="molecule type" value="Genomic_DNA"/>
</dbReference>
<name>A0ACB8T7G3_9AGAM</name>
<accession>A0ACB8T7G3</accession>
<dbReference type="Proteomes" id="UP000814140">
    <property type="component" value="Unassembled WGS sequence"/>
</dbReference>
<proteinExistence type="predicted"/>
<gene>
    <name evidence="1" type="ORF">BV25DRAFT_1823119</name>
</gene>
<evidence type="ECO:0000313" key="2">
    <source>
        <dbReference type="Proteomes" id="UP000814140"/>
    </source>
</evidence>
<evidence type="ECO:0000313" key="1">
    <source>
        <dbReference type="EMBL" id="KAI0064715.1"/>
    </source>
</evidence>
<reference evidence="1" key="2">
    <citation type="journal article" date="2022" name="New Phytol.">
        <title>Evolutionary transition to the ectomycorrhizal habit in the genomes of a hyperdiverse lineage of mushroom-forming fungi.</title>
        <authorList>
            <person name="Looney B."/>
            <person name="Miyauchi S."/>
            <person name="Morin E."/>
            <person name="Drula E."/>
            <person name="Courty P.E."/>
            <person name="Kohler A."/>
            <person name="Kuo A."/>
            <person name="LaButti K."/>
            <person name="Pangilinan J."/>
            <person name="Lipzen A."/>
            <person name="Riley R."/>
            <person name="Andreopoulos W."/>
            <person name="He G."/>
            <person name="Johnson J."/>
            <person name="Nolan M."/>
            <person name="Tritt A."/>
            <person name="Barry K.W."/>
            <person name="Grigoriev I.V."/>
            <person name="Nagy L.G."/>
            <person name="Hibbett D."/>
            <person name="Henrissat B."/>
            <person name="Matheny P.B."/>
            <person name="Labbe J."/>
            <person name="Martin F.M."/>
        </authorList>
    </citation>
    <scope>NUCLEOTIDE SEQUENCE</scope>
    <source>
        <strain evidence="1">HHB10654</strain>
    </source>
</reference>
<protein>
    <submittedName>
        <fullName evidence="1">Uncharacterized protein</fullName>
    </submittedName>
</protein>
<sequence>MEAPLTPPYTNEELVPAVDTAPPTSESPSTTPVAVPAAAPPSPPPSQAPQAPEPPLDAPAPEPEQSPYLALFSGLAEIAATGDYAQLVQAAERADLSATHDKHVSRLLVTAPLVLAYLILDDLPPAKFALTRLPESIAAQPLPQALFSLLASTWERRYEKVYPRAEALFDLVNQSESLEAEVAAVLARLVTAFVDTFRARASALISRAYTSIPLELAGTYLGLNREQLLEAAQSQRWQYDASTDIFTPAPQPSSRVGIRAFSAPSTVATFTLVTDSVARLEA</sequence>
<organism evidence="1 2">
    <name type="scientific">Artomyces pyxidatus</name>
    <dbReference type="NCBI Taxonomy" id="48021"/>
    <lineage>
        <taxon>Eukaryota</taxon>
        <taxon>Fungi</taxon>
        <taxon>Dikarya</taxon>
        <taxon>Basidiomycota</taxon>
        <taxon>Agaricomycotina</taxon>
        <taxon>Agaricomycetes</taxon>
        <taxon>Russulales</taxon>
        <taxon>Auriscalpiaceae</taxon>
        <taxon>Artomyces</taxon>
    </lineage>
</organism>
<keyword evidence="2" id="KW-1185">Reference proteome</keyword>